<dbReference type="Proteomes" id="UP000694867">
    <property type="component" value="Unplaced"/>
</dbReference>
<keyword evidence="1" id="KW-0732">Signal</keyword>
<gene>
    <name evidence="3" type="primary">LOC114828486</name>
</gene>
<organism evidence="2 3">
    <name type="scientific">Galendromus occidentalis</name>
    <name type="common">western predatory mite</name>
    <dbReference type="NCBI Taxonomy" id="34638"/>
    <lineage>
        <taxon>Eukaryota</taxon>
        <taxon>Metazoa</taxon>
        <taxon>Ecdysozoa</taxon>
        <taxon>Arthropoda</taxon>
        <taxon>Chelicerata</taxon>
        <taxon>Arachnida</taxon>
        <taxon>Acari</taxon>
        <taxon>Parasitiformes</taxon>
        <taxon>Mesostigmata</taxon>
        <taxon>Gamasina</taxon>
        <taxon>Phytoseioidea</taxon>
        <taxon>Phytoseiidae</taxon>
        <taxon>Typhlodrominae</taxon>
        <taxon>Galendromus</taxon>
    </lineage>
</organism>
<dbReference type="GeneID" id="114828486"/>
<name>A0AAJ7SHM2_9ACAR</name>
<reference evidence="3" key="1">
    <citation type="submission" date="2025-08" db="UniProtKB">
        <authorList>
            <consortium name="RefSeq"/>
        </authorList>
    </citation>
    <scope>IDENTIFICATION</scope>
</reference>
<evidence type="ECO:0000256" key="1">
    <source>
        <dbReference type="SAM" id="SignalP"/>
    </source>
</evidence>
<evidence type="ECO:0000313" key="2">
    <source>
        <dbReference type="Proteomes" id="UP000694867"/>
    </source>
</evidence>
<dbReference type="RefSeq" id="XP_028968649.1">
    <property type="nucleotide sequence ID" value="XM_029112816.1"/>
</dbReference>
<keyword evidence="2" id="KW-1185">Reference proteome</keyword>
<dbReference type="KEGG" id="goe:114828486"/>
<protein>
    <submittedName>
        <fullName evidence="3">Uncharacterized protein LOC114828486</fullName>
    </submittedName>
</protein>
<sequence length="167" mass="18405">MRRMLLTLFGALGCTIALLGTADATKPINMDQYKFHMSKVLGLYTNGLNVHKLGNLMVSVAYSFSPAEDRPLIEECLGKHDNETAMELITCYMEKMKVLDASKKCEVKKLKELLHKKMAAAPPVATAVLQKYAECVCQPSGAESMICVQQKTMDYAKTFCSAIVGDD</sequence>
<accession>A0AAJ7SHM2</accession>
<proteinExistence type="predicted"/>
<feature type="signal peptide" evidence="1">
    <location>
        <begin position="1"/>
        <end position="24"/>
    </location>
</feature>
<evidence type="ECO:0000313" key="3">
    <source>
        <dbReference type="RefSeq" id="XP_028968649.1"/>
    </source>
</evidence>
<feature type="chain" id="PRO_5042562570" evidence="1">
    <location>
        <begin position="25"/>
        <end position="167"/>
    </location>
</feature>
<dbReference type="AlphaFoldDB" id="A0AAJ7SHM2"/>